<dbReference type="Proteomes" id="UP000008744">
    <property type="component" value="Unassembled WGS sequence"/>
</dbReference>
<dbReference type="GO" id="GO:0031267">
    <property type="term" value="F:small GTPase binding"/>
    <property type="evidence" value="ECO:0007669"/>
    <property type="project" value="EnsemblMetazoa"/>
</dbReference>
<dbReference type="GO" id="GO:0030215">
    <property type="term" value="F:semaphorin receptor binding"/>
    <property type="evidence" value="ECO:0007669"/>
    <property type="project" value="EnsemblMetazoa"/>
</dbReference>
<accession>B4HDQ0</accession>
<feature type="region of interest" description="Disordered" evidence="1">
    <location>
        <begin position="53"/>
        <end position="109"/>
    </location>
</feature>
<dbReference type="GO" id="GO:0005634">
    <property type="term" value="C:nucleus"/>
    <property type="evidence" value="ECO:0007669"/>
    <property type="project" value="EnsemblMetazoa"/>
</dbReference>
<keyword evidence="3" id="KW-1185">Reference proteome</keyword>
<dbReference type="EMBL" id="CH480800">
    <property type="protein sequence ID" value="EDW36430.1"/>
    <property type="molecule type" value="Genomic_DNA"/>
</dbReference>
<feature type="compositionally biased region" description="Basic and acidic residues" evidence="1">
    <location>
        <begin position="58"/>
        <end position="71"/>
    </location>
</feature>
<dbReference type="GO" id="GO:0032507">
    <property type="term" value="P:maintenance of protein location in cell"/>
    <property type="evidence" value="ECO:0007669"/>
    <property type="project" value="EnsemblMetazoa"/>
</dbReference>
<evidence type="ECO:0000313" key="3">
    <source>
        <dbReference type="Proteomes" id="UP000008744"/>
    </source>
</evidence>
<gene>
    <name evidence="2" type="primary">Dper\GL20963</name>
    <name evidence="2" type="ORF">Dper_GL20963</name>
</gene>
<dbReference type="GO" id="GO:0005085">
    <property type="term" value="F:guanyl-nucleotide exchange factor activity"/>
    <property type="evidence" value="ECO:0007669"/>
    <property type="project" value="EnsemblMetazoa"/>
</dbReference>
<dbReference type="GO" id="GO:0007509">
    <property type="term" value="P:mesoderm migration involved in gastrulation"/>
    <property type="evidence" value="ECO:0007669"/>
    <property type="project" value="EnsemblMetazoa"/>
</dbReference>
<evidence type="ECO:0000256" key="1">
    <source>
        <dbReference type="SAM" id="MobiDB-lite"/>
    </source>
</evidence>
<dbReference type="OrthoDB" id="9997817at2759"/>
<dbReference type="HOGENOM" id="CLU_1779393_0_0_1"/>
<name>B4HDQ0_DROPE</name>
<evidence type="ECO:0000313" key="2">
    <source>
        <dbReference type="EMBL" id="EDW36430.1"/>
    </source>
</evidence>
<dbReference type="GO" id="GO:0008543">
    <property type="term" value="P:fibroblast growth factor receptor signaling pathway"/>
    <property type="evidence" value="ECO:0007669"/>
    <property type="project" value="EnsemblMetazoa"/>
</dbReference>
<dbReference type="GO" id="GO:0051225">
    <property type="term" value="P:spindle assembly"/>
    <property type="evidence" value="ECO:0007669"/>
    <property type="project" value="EnsemblMetazoa"/>
</dbReference>
<dbReference type="GO" id="GO:0007443">
    <property type="term" value="P:Malpighian tubule morphogenesis"/>
    <property type="evidence" value="ECO:0007669"/>
    <property type="project" value="EnsemblMetazoa"/>
</dbReference>
<dbReference type="GO" id="GO:0042060">
    <property type="term" value="P:wound healing"/>
    <property type="evidence" value="ECO:0007669"/>
    <property type="project" value="EnsemblMetazoa"/>
</dbReference>
<dbReference type="AlphaFoldDB" id="B4HDQ0"/>
<protein>
    <submittedName>
        <fullName evidence="2">GL20963</fullName>
    </submittedName>
</protein>
<dbReference type="GO" id="GO:0007111">
    <property type="term" value="P:meiosis II cytokinesis"/>
    <property type="evidence" value="ECO:0007669"/>
    <property type="project" value="EnsemblMetazoa"/>
</dbReference>
<sequence>MCCGRGAARLRGVDAYNILGSEVADDSFCSMASLNESIKRPVKGLRNICSRITRSSTRRAEKERDRDREGTPECSYAPPQPMDSGFKTPKAPKQRSSATPKNSKRLFGPVSGQLRYQRHLIHTDIENDIVIESWLSVLLQSSSTAI</sequence>
<dbReference type="GO" id="GO:1901981">
    <property type="term" value="F:phosphatidylinositol phosphate binding"/>
    <property type="evidence" value="ECO:0007669"/>
    <property type="project" value="EnsemblMetazoa"/>
</dbReference>
<dbReference type="GO" id="GO:0032154">
    <property type="term" value="C:cleavage furrow"/>
    <property type="evidence" value="ECO:0007669"/>
    <property type="project" value="EnsemblMetazoa"/>
</dbReference>
<dbReference type="GO" id="GO:0110125">
    <property type="term" value="P:negative regulation of myotube cell migration"/>
    <property type="evidence" value="ECO:0007669"/>
    <property type="project" value="EnsemblMetazoa"/>
</dbReference>
<dbReference type="GO" id="GO:0045792">
    <property type="term" value="P:negative regulation of cell size"/>
    <property type="evidence" value="ECO:0007669"/>
    <property type="project" value="EnsemblMetazoa"/>
</dbReference>
<dbReference type="GO" id="GO:0005938">
    <property type="term" value="C:cell cortex"/>
    <property type="evidence" value="ECO:0007669"/>
    <property type="project" value="EnsemblMetazoa"/>
</dbReference>
<proteinExistence type="predicted"/>
<dbReference type="GO" id="GO:0090090">
    <property type="term" value="P:negative regulation of canonical Wnt signaling pathway"/>
    <property type="evidence" value="ECO:0007669"/>
    <property type="project" value="EnsemblMetazoa"/>
</dbReference>
<reference evidence="2 3" key="1">
    <citation type="journal article" date="2007" name="Nature">
        <title>Evolution of genes and genomes on the Drosophila phylogeny.</title>
        <authorList>
            <consortium name="Drosophila 12 Genomes Consortium"/>
            <person name="Clark A.G."/>
            <person name="Eisen M.B."/>
            <person name="Smith D.R."/>
            <person name="Bergman C.M."/>
            <person name="Oliver B."/>
            <person name="Markow T.A."/>
            <person name="Kaufman T.C."/>
            <person name="Kellis M."/>
            <person name="Gelbart W."/>
            <person name="Iyer V.N."/>
            <person name="Pollard D.A."/>
            <person name="Sackton T.B."/>
            <person name="Larracuente A.M."/>
            <person name="Singh N.D."/>
            <person name="Abad J.P."/>
            <person name="Abt D.N."/>
            <person name="Adryan B."/>
            <person name="Aguade M."/>
            <person name="Akashi H."/>
            <person name="Anderson W.W."/>
            <person name="Aquadro C.F."/>
            <person name="Ardell D.H."/>
            <person name="Arguello R."/>
            <person name="Artieri C.G."/>
            <person name="Barbash D.A."/>
            <person name="Barker D."/>
            <person name="Barsanti P."/>
            <person name="Batterham P."/>
            <person name="Batzoglou S."/>
            <person name="Begun D."/>
            <person name="Bhutkar A."/>
            <person name="Blanco E."/>
            <person name="Bosak S.A."/>
            <person name="Bradley R.K."/>
            <person name="Brand A.D."/>
            <person name="Brent M.R."/>
            <person name="Brooks A.N."/>
            <person name="Brown R.H."/>
            <person name="Butlin R.K."/>
            <person name="Caggese C."/>
            <person name="Calvi B.R."/>
            <person name="Bernardo de Carvalho A."/>
            <person name="Caspi A."/>
            <person name="Castrezana S."/>
            <person name="Celniker S.E."/>
            <person name="Chang J.L."/>
            <person name="Chapple C."/>
            <person name="Chatterji S."/>
            <person name="Chinwalla A."/>
            <person name="Civetta A."/>
            <person name="Clifton S.W."/>
            <person name="Comeron J.M."/>
            <person name="Costello J.C."/>
            <person name="Coyne J.A."/>
            <person name="Daub J."/>
            <person name="David R.G."/>
            <person name="Delcher A.L."/>
            <person name="Delehaunty K."/>
            <person name="Do C.B."/>
            <person name="Ebling H."/>
            <person name="Edwards K."/>
            <person name="Eickbush T."/>
            <person name="Evans J.D."/>
            <person name="Filipski A."/>
            <person name="Findeiss S."/>
            <person name="Freyhult E."/>
            <person name="Fulton L."/>
            <person name="Fulton R."/>
            <person name="Garcia A.C."/>
            <person name="Gardiner A."/>
            <person name="Garfield D.A."/>
            <person name="Garvin B.E."/>
            <person name="Gibson G."/>
            <person name="Gilbert D."/>
            <person name="Gnerre S."/>
            <person name="Godfrey J."/>
            <person name="Good R."/>
            <person name="Gotea V."/>
            <person name="Gravely B."/>
            <person name="Greenberg A.J."/>
            <person name="Griffiths-Jones S."/>
            <person name="Gross S."/>
            <person name="Guigo R."/>
            <person name="Gustafson E.A."/>
            <person name="Haerty W."/>
            <person name="Hahn M.W."/>
            <person name="Halligan D.L."/>
            <person name="Halpern A.L."/>
            <person name="Halter G.M."/>
            <person name="Han M.V."/>
            <person name="Heger A."/>
            <person name="Hillier L."/>
            <person name="Hinrichs A.S."/>
            <person name="Holmes I."/>
            <person name="Hoskins R.A."/>
            <person name="Hubisz M.J."/>
            <person name="Hultmark D."/>
            <person name="Huntley M.A."/>
            <person name="Jaffe D.B."/>
            <person name="Jagadeeshan S."/>
            <person name="Jeck W.R."/>
            <person name="Johnson J."/>
            <person name="Jones C.D."/>
            <person name="Jordan W.C."/>
            <person name="Karpen G.H."/>
            <person name="Kataoka E."/>
            <person name="Keightley P.D."/>
            <person name="Kheradpour P."/>
            <person name="Kirkness E.F."/>
            <person name="Koerich L.B."/>
            <person name="Kristiansen K."/>
            <person name="Kudrna D."/>
            <person name="Kulathinal R.J."/>
            <person name="Kumar S."/>
            <person name="Kwok R."/>
            <person name="Lander E."/>
            <person name="Langley C.H."/>
            <person name="Lapoint R."/>
            <person name="Lazzaro B.P."/>
            <person name="Lee S.J."/>
            <person name="Levesque L."/>
            <person name="Li R."/>
            <person name="Lin C.F."/>
            <person name="Lin M.F."/>
            <person name="Lindblad-Toh K."/>
            <person name="Llopart A."/>
            <person name="Long M."/>
            <person name="Low L."/>
            <person name="Lozovsky E."/>
            <person name="Lu J."/>
            <person name="Luo M."/>
            <person name="Machado C.A."/>
            <person name="Makalowski W."/>
            <person name="Marzo M."/>
            <person name="Matsuda M."/>
            <person name="Matzkin L."/>
            <person name="McAllister B."/>
            <person name="McBride C.S."/>
            <person name="McKernan B."/>
            <person name="McKernan K."/>
            <person name="Mendez-Lago M."/>
            <person name="Minx P."/>
            <person name="Mollenhauer M.U."/>
            <person name="Montooth K."/>
            <person name="Mount S.M."/>
            <person name="Mu X."/>
            <person name="Myers E."/>
            <person name="Negre B."/>
            <person name="Newfeld S."/>
            <person name="Nielsen R."/>
            <person name="Noor M.A."/>
            <person name="O'Grady P."/>
            <person name="Pachter L."/>
            <person name="Papaceit M."/>
            <person name="Parisi M.J."/>
            <person name="Parisi M."/>
            <person name="Parts L."/>
            <person name="Pedersen J.S."/>
            <person name="Pesole G."/>
            <person name="Phillippy A.M."/>
            <person name="Ponting C.P."/>
            <person name="Pop M."/>
            <person name="Porcelli D."/>
            <person name="Powell J.R."/>
            <person name="Prohaska S."/>
            <person name="Pruitt K."/>
            <person name="Puig M."/>
            <person name="Quesneville H."/>
            <person name="Ram K.R."/>
            <person name="Rand D."/>
            <person name="Rasmussen M.D."/>
            <person name="Reed L.K."/>
            <person name="Reenan R."/>
            <person name="Reily A."/>
            <person name="Remington K.A."/>
            <person name="Rieger T.T."/>
            <person name="Ritchie M.G."/>
            <person name="Robin C."/>
            <person name="Rogers Y.H."/>
            <person name="Rohde C."/>
            <person name="Rozas J."/>
            <person name="Rubenfield M.J."/>
            <person name="Ruiz A."/>
            <person name="Russo S."/>
            <person name="Salzberg S.L."/>
            <person name="Sanchez-Gracia A."/>
            <person name="Saranga D.J."/>
            <person name="Sato H."/>
            <person name="Schaeffer S.W."/>
            <person name="Schatz M.C."/>
            <person name="Schlenke T."/>
            <person name="Schwartz R."/>
            <person name="Segarra C."/>
            <person name="Singh R.S."/>
            <person name="Sirot L."/>
            <person name="Sirota M."/>
            <person name="Sisneros N.B."/>
            <person name="Smith C.D."/>
            <person name="Smith T.F."/>
            <person name="Spieth J."/>
            <person name="Stage D.E."/>
            <person name="Stark A."/>
            <person name="Stephan W."/>
            <person name="Strausberg R.L."/>
            <person name="Strempel S."/>
            <person name="Sturgill D."/>
            <person name="Sutton G."/>
            <person name="Sutton G.G."/>
            <person name="Tao W."/>
            <person name="Teichmann S."/>
            <person name="Tobari Y.N."/>
            <person name="Tomimura Y."/>
            <person name="Tsolas J.M."/>
            <person name="Valente V.L."/>
            <person name="Venter E."/>
            <person name="Venter J.C."/>
            <person name="Vicario S."/>
            <person name="Vieira F.G."/>
            <person name="Vilella A.J."/>
            <person name="Villasante A."/>
            <person name="Walenz B."/>
            <person name="Wang J."/>
            <person name="Wasserman M."/>
            <person name="Watts T."/>
            <person name="Wilson D."/>
            <person name="Wilson R.K."/>
            <person name="Wing R.A."/>
            <person name="Wolfner M.F."/>
            <person name="Wong A."/>
            <person name="Wong G.K."/>
            <person name="Wu C.I."/>
            <person name="Wu G."/>
            <person name="Yamamoto D."/>
            <person name="Yang H.P."/>
            <person name="Yang S.P."/>
            <person name="Yorke J.A."/>
            <person name="Yoshida K."/>
            <person name="Zdobnov E."/>
            <person name="Zhang P."/>
            <person name="Zhang Y."/>
            <person name="Zimin A.V."/>
            <person name="Baldwin J."/>
            <person name="Abdouelleil A."/>
            <person name="Abdulkadir J."/>
            <person name="Abebe A."/>
            <person name="Abera B."/>
            <person name="Abreu J."/>
            <person name="Acer S.C."/>
            <person name="Aftuck L."/>
            <person name="Alexander A."/>
            <person name="An P."/>
            <person name="Anderson E."/>
            <person name="Anderson S."/>
            <person name="Arachi H."/>
            <person name="Azer M."/>
            <person name="Bachantsang P."/>
            <person name="Barry A."/>
            <person name="Bayul T."/>
            <person name="Berlin A."/>
            <person name="Bessette D."/>
            <person name="Bloom T."/>
            <person name="Blye J."/>
            <person name="Boguslavskiy L."/>
            <person name="Bonnet C."/>
            <person name="Boukhgalter B."/>
            <person name="Bourzgui I."/>
            <person name="Brown A."/>
            <person name="Cahill P."/>
            <person name="Channer S."/>
            <person name="Cheshatsang Y."/>
            <person name="Chuda L."/>
            <person name="Citroen M."/>
            <person name="Collymore A."/>
            <person name="Cooke P."/>
            <person name="Costello M."/>
            <person name="D'Aco K."/>
            <person name="Daza R."/>
            <person name="De Haan G."/>
            <person name="DeGray S."/>
            <person name="DeMaso C."/>
            <person name="Dhargay N."/>
            <person name="Dooley K."/>
            <person name="Dooley E."/>
            <person name="Doricent M."/>
            <person name="Dorje P."/>
            <person name="Dorjee K."/>
            <person name="Dupes A."/>
            <person name="Elong R."/>
            <person name="Falk J."/>
            <person name="Farina A."/>
            <person name="Faro S."/>
            <person name="Ferguson D."/>
            <person name="Fisher S."/>
            <person name="Foley C.D."/>
            <person name="Franke A."/>
            <person name="Friedrich D."/>
            <person name="Gadbois L."/>
            <person name="Gearin G."/>
            <person name="Gearin C.R."/>
            <person name="Giannoukos G."/>
            <person name="Goode T."/>
            <person name="Graham J."/>
            <person name="Grandbois E."/>
            <person name="Grewal S."/>
            <person name="Gyaltsen K."/>
            <person name="Hafez N."/>
            <person name="Hagos B."/>
            <person name="Hall J."/>
            <person name="Henson C."/>
            <person name="Hollinger A."/>
            <person name="Honan T."/>
            <person name="Huard M.D."/>
            <person name="Hughes L."/>
            <person name="Hurhula B."/>
            <person name="Husby M.E."/>
            <person name="Kamat A."/>
            <person name="Kanga B."/>
            <person name="Kashin S."/>
            <person name="Khazanovich D."/>
            <person name="Kisner P."/>
            <person name="Lance K."/>
            <person name="Lara M."/>
            <person name="Lee W."/>
            <person name="Lennon N."/>
            <person name="Letendre F."/>
            <person name="LeVine R."/>
            <person name="Lipovsky A."/>
            <person name="Liu X."/>
            <person name="Liu J."/>
            <person name="Liu S."/>
            <person name="Lokyitsang T."/>
            <person name="Lokyitsang Y."/>
            <person name="Lubonja R."/>
            <person name="Lui A."/>
            <person name="MacDonald P."/>
            <person name="Magnisalis V."/>
            <person name="Maru K."/>
            <person name="Matthews C."/>
            <person name="McCusker W."/>
            <person name="McDonough S."/>
            <person name="Mehta T."/>
            <person name="Meldrim J."/>
            <person name="Meneus L."/>
            <person name="Mihai O."/>
            <person name="Mihalev A."/>
            <person name="Mihova T."/>
            <person name="Mittelman R."/>
            <person name="Mlenga V."/>
            <person name="Montmayeur A."/>
            <person name="Mulrain L."/>
            <person name="Navidi A."/>
            <person name="Naylor J."/>
            <person name="Negash T."/>
            <person name="Nguyen T."/>
            <person name="Nguyen N."/>
            <person name="Nicol R."/>
            <person name="Norbu C."/>
            <person name="Norbu N."/>
            <person name="Novod N."/>
            <person name="O'Neill B."/>
            <person name="Osman S."/>
            <person name="Markiewicz E."/>
            <person name="Oyono O.L."/>
            <person name="Patti C."/>
            <person name="Phunkhang P."/>
            <person name="Pierre F."/>
            <person name="Priest M."/>
            <person name="Raghuraman S."/>
            <person name="Rege F."/>
            <person name="Reyes R."/>
            <person name="Rise C."/>
            <person name="Rogov P."/>
            <person name="Ross K."/>
            <person name="Ryan E."/>
            <person name="Settipalli S."/>
            <person name="Shea T."/>
            <person name="Sherpa N."/>
            <person name="Shi L."/>
            <person name="Shih D."/>
            <person name="Sparrow T."/>
            <person name="Spaulding J."/>
            <person name="Stalker J."/>
            <person name="Stange-Thomann N."/>
            <person name="Stavropoulos S."/>
            <person name="Stone C."/>
            <person name="Strader C."/>
            <person name="Tesfaye S."/>
            <person name="Thomson T."/>
            <person name="Thoulutsang Y."/>
            <person name="Thoulutsang D."/>
            <person name="Topham K."/>
            <person name="Topping I."/>
            <person name="Tsamla T."/>
            <person name="Vassiliev H."/>
            <person name="Vo A."/>
            <person name="Wangchuk T."/>
            <person name="Wangdi T."/>
            <person name="Weiand M."/>
            <person name="Wilkinson J."/>
            <person name="Wilson A."/>
            <person name="Yadav S."/>
            <person name="Young G."/>
            <person name="Yu Q."/>
            <person name="Zembek L."/>
            <person name="Zhong D."/>
            <person name="Zimmer A."/>
            <person name="Zwirko Z."/>
            <person name="Jaffe D.B."/>
            <person name="Alvarez P."/>
            <person name="Brockman W."/>
            <person name="Butler J."/>
            <person name="Chin C."/>
            <person name="Gnerre S."/>
            <person name="Grabherr M."/>
            <person name="Kleber M."/>
            <person name="Mauceli E."/>
            <person name="MacCallum I."/>
        </authorList>
    </citation>
    <scope>NUCLEOTIDE SEQUENCE [LARGE SCALE GENOMIC DNA]</scope>
    <source>
        <strain evidence="3">MSH-3 / Tucson 14011-0111.49</strain>
    </source>
</reference>
<dbReference type="GO" id="GO:0050770">
    <property type="term" value="P:regulation of axonogenesis"/>
    <property type="evidence" value="ECO:0007669"/>
    <property type="project" value="EnsemblMetazoa"/>
</dbReference>
<dbReference type="GO" id="GO:1903475">
    <property type="term" value="P:mitotic actomyosin contractile ring assembly"/>
    <property type="evidence" value="ECO:0007669"/>
    <property type="project" value="EnsemblMetazoa"/>
</dbReference>
<dbReference type="GO" id="GO:0007415">
    <property type="term" value="P:defasciculation of motor neuron axon"/>
    <property type="evidence" value="ECO:0007669"/>
    <property type="project" value="EnsemblMetazoa"/>
</dbReference>
<dbReference type="GO" id="GO:0008360">
    <property type="term" value="P:regulation of cell shape"/>
    <property type="evidence" value="ECO:0007669"/>
    <property type="project" value="EnsemblMetazoa"/>
</dbReference>
<dbReference type="GO" id="GO:0007110">
    <property type="term" value="P:meiosis I cytokinesis"/>
    <property type="evidence" value="ECO:0007669"/>
    <property type="project" value="EnsemblMetazoa"/>
</dbReference>
<organism evidence="3">
    <name type="scientific">Drosophila persimilis</name>
    <name type="common">Fruit fly</name>
    <dbReference type="NCBI Taxonomy" id="7234"/>
    <lineage>
        <taxon>Eukaryota</taxon>
        <taxon>Metazoa</taxon>
        <taxon>Ecdysozoa</taxon>
        <taxon>Arthropoda</taxon>
        <taxon>Hexapoda</taxon>
        <taxon>Insecta</taxon>
        <taxon>Pterygota</taxon>
        <taxon>Neoptera</taxon>
        <taxon>Endopterygota</taxon>
        <taxon>Diptera</taxon>
        <taxon>Brachycera</taxon>
        <taxon>Muscomorpha</taxon>
        <taxon>Ephydroidea</taxon>
        <taxon>Drosophilidae</taxon>
        <taxon>Drosophila</taxon>
        <taxon>Sophophora</taxon>
    </lineage>
</organism>
<dbReference type="STRING" id="7234.B4HDQ0"/>